<name>A0ABM8KX80_9BURK</name>
<comment type="caution">
    <text evidence="2">The sequence shown here is derived from an EMBL/GenBank/DDBJ whole genome shotgun (WGS) entry which is preliminary data.</text>
</comment>
<protein>
    <recommendedName>
        <fullName evidence="4">Lipoprotein</fullName>
    </recommendedName>
</protein>
<sequence>MLLMWGLSACGVSRVDGVPVSWPSFKSGAPLVLPSDSAQCPDLAGAYRAQGEFRAGEPTATLKDLHTFFVYPLDLPGMRDTPLPEWQSSDGATVTLSPDGTGWQALALDGKGARSSGRLPMQNGGEDLTDLSGDSRMDRPDRIERHTGCTQGRLWVSVRHDWRQHEAMGVRRHVAMFRQEAGGLLVTVERESDTLGLLPWYSNESSVAQYWFAPAPR</sequence>
<dbReference type="EMBL" id="CADIJS010000002">
    <property type="protein sequence ID" value="CAB3699400.1"/>
    <property type="molecule type" value="Genomic_DNA"/>
</dbReference>
<evidence type="ECO:0000313" key="3">
    <source>
        <dbReference type="Proteomes" id="UP000494116"/>
    </source>
</evidence>
<dbReference type="Proteomes" id="UP000494116">
    <property type="component" value="Unassembled WGS sequence"/>
</dbReference>
<organism evidence="2 3">
    <name type="scientific">Achromobacter piechaudii</name>
    <dbReference type="NCBI Taxonomy" id="72556"/>
    <lineage>
        <taxon>Bacteria</taxon>
        <taxon>Pseudomonadati</taxon>
        <taxon>Pseudomonadota</taxon>
        <taxon>Betaproteobacteria</taxon>
        <taxon>Burkholderiales</taxon>
        <taxon>Alcaligenaceae</taxon>
        <taxon>Achromobacter</taxon>
    </lineage>
</organism>
<evidence type="ECO:0008006" key="4">
    <source>
        <dbReference type="Google" id="ProtNLM"/>
    </source>
</evidence>
<dbReference type="RefSeq" id="WP_061302852.1">
    <property type="nucleotide sequence ID" value="NZ_CADIJS010000002.1"/>
</dbReference>
<proteinExistence type="predicted"/>
<reference evidence="2 3" key="1">
    <citation type="submission" date="2020-04" db="EMBL/GenBank/DDBJ databases">
        <authorList>
            <person name="De Canck E."/>
        </authorList>
    </citation>
    <scope>NUCLEOTIDE SEQUENCE [LARGE SCALE GENOMIC DNA]</scope>
    <source>
        <strain evidence="2 3">LMG 1873</strain>
    </source>
</reference>
<evidence type="ECO:0000256" key="1">
    <source>
        <dbReference type="SAM" id="MobiDB-lite"/>
    </source>
</evidence>
<gene>
    <name evidence="2" type="ORF">LMG1873_02566</name>
</gene>
<keyword evidence="3" id="KW-1185">Reference proteome</keyword>
<evidence type="ECO:0000313" key="2">
    <source>
        <dbReference type="EMBL" id="CAB3699400.1"/>
    </source>
</evidence>
<feature type="region of interest" description="Disordered" evidence="1">
    <location>
        <begin position="113"/>
        <end position="136"/>
    </location>
</feature>
<accession>A0ABM8KX80</accession>